<dbReference type="AlphaFoldDB" id="A0A5C6A3B9"/>
<name>A0A5C6A3B9_9BACT</name>
<evidence type="ECO:0000313" key="3">
    <source>
        <dbReference type="Proteomes" id="UP000320176"/>
    </source>
</evidence>
<dbReference type="Proteomes" id="UP000320176">
    <property type="component" value="Unassembled WGS sequence"/>
</dbReference>
<gene>
    <name evidence="2" type="ORF">Pla52n_55760</name>
</gene>
<reference evidence="2 3" key="1">
    <citation type="submission" date="2019-02" db="EMBL/GenBank/DDBJ databases">
        <title>Deep-cultivation of Planctomycetes and their phenomic and genomic characterization uncovers novel biology.</title>
        <authorList>
            <person name="Wiegand S."/>
            <person name="Jogler M."/>
            <person name="Boedeker C."/>
            <person name="Pinto D."/>
            <person name="Vollmers J."/>
            <person name="Rivas-Marin E."/>
            <person name="Kohn T."/>
            <person name="Peeters S.H."/>
            <person name="Heuer A."/>
            <person name="Rast P."/>
            <person name="Oberbeckmann S."/>
            <person name="Bunk B."/>
            <person name="Jeske O."/>
            <person name="Meyerdierks A."/>
            <person name="Storesund J.E."/>
            <person name="Kallscheuer N."/>
            <person name="Luecker S."/>
            <person name="Lage O.M."/>
            <person name="Pohl T."/>
            <person name="Merkel B.J."/>
            <person name="Hornburger P."/>
            <person name="Mueller R.-W."/>
            <person name="Bruemmer F."/>
            <person name="Labrenz M."/>
            <person name="Spormann A.M."/>
            <person name="Op Den Camp H."/>
            <person name="Overmann J."/>
            <person name="Amann R."/>
            <person name="Jetten M.S.M."/>
            <person name="Mascher T."/>
            <person name="Medema M.H."/>
            <person name="Devos D.P."/>
            <person name="Kaster A.-K."/>
            <person name="Ovreas L."/>
            <person name="Rohde M."/>
            <person name="Galperin M.Y."/>
            <person name="Jogler C."/>
        </authorList>
    </citation>
    <scope>NUCLEOTIDE SEQUENCE [LARGE SCALE GENOMIC DNA]</scope>
    <source>
        <strain evidence="2 3">Pla52n</strain>
    </source>
</reference>
<keyword evidence="3" id="KW-1185">Reference proteome</keyword>
<organism evidence="2 3">
    <name type="scientific">Stieleria varia</name>
    <dbReference type="NCBI Taxonomy" id="2528005"/>
    <lineage>
        <taxon>Bacteria</taxon>
        <taxon>Pseudomonadati</taxon>
        <taxon>Planctomycetota</taxon>
        <taxon>Planctomycetia</taxon>
        <taxon>Pirellulales</taxon>
        <taxon>Pirellulaceae</taxon>
        <taxon>Stieleria</taxon>
    </lineage>
</organism>
<proteinExistence type="predicted"/>
<accession>A0A5C6A3B9</accession>
<evidence type="ECO:0000313" key="2">
    <source>
        <dbReference type="EMBL" id="TWT93748.1"/>
    </source>
</evidence>
<protein>
    <submittedName>
        <fullName evidence="2">Uncharacterized protein</fullName>
    </submittedName>
</protein>
<comment type="caution">
    <text evidence="2">The sequence shown here is derived from an EMBL/GenBank/DDBJ whole genome shotgun (WGS) entry which is preliminary data.</text>
</comment>
<feature type="compositionally biased region" description="Polar residues" evidence="1">
    <location>
        <begin position="71"/>
        <end position="81"/>
    </location>
</feature>
<dbReference type="EMBL" id="SJPN01000008">
    <property type="protein sequence ID" value="TWT93748.1"/>
    <property type="molecule type" value="Genomic_DNA"/>
</dbReference>
<sequence length="81" mass="8816">MIRSDVFVLVDNPCDELAIRDRTSSQSNPVRTRRHTECRGACFNGASHVPSTKLASDVFSPPESLGFKGSEPSTSPLNNSH</sequence>
<feature type="region of interest" description="Disordered" evidence="1">
    <location>
        <begin position="54"/>
        <end position="81"/>
    </location>
</feature>
<evidence type="ECO:0000256" key="1">
    <source>
        <dbReference type="SAM" id="MobiDB-lite"/>
    </source>
</evidence>